<comment type="caution">
    <text evidence="1">The sequence shown here is derived from an EMBL/GenBank/DDBJ whole genome shotgun (WGS) entry which is preliminary data.</text>
</comment>
<reference evidence="1 2" key="1">
    <citation type="submission" date="2020-08" db="EMBL/GenBank/DDBJ databases">
        <title>Cohnella phylogeny.</title>
        <authorList>
            <person name="Dunlap C."/>
        </authorList>
    </citation>
    <scope>NUCLEOTIDE SEQUENCE [LARGE SCALE GENOMIC DNA]</scope>
    <source>
        <strain evidence="1 2">DSM 25241</strain>
    </source>
</reference>
<organism evidence="1 2">
    <name type="scientific">Cohnella thailandensis</name>
    <dbReference type="NCBI Taxonomy" id="557557"/>
    <lineage>
        <taxon>Bacteria</taxon>
        <taxon>Bacillati</taxon>
        <taxon>Bacillota</taxon>
        <taxon>Bacilli</taxon>
        <taxon>Bacillales</taxon>
        <taxon>Paenibacillaceae</taxon>
        <taxon>Cohnella</taxon>
    </lineage>
</organism>
<proteinExistence type="predicted"/>
<evidence type="ECO:0000313" key="1">
    <source>
        <dbReference type="EMBL" id="MBB6635111.1"/>
    </source>
</evidence>
<keyword evidence="2" id="KW-1185">Reference proteome</keyword>
<keyword evidence="1" id="KW-0808">Transferase</keyword>
<protein>
    <submittedName>
        <fullName evidence="1">Nucleotidyltransferase family protein</fullName>
    </submittedName>
</protein>
<dbReference type="AlphaFoldDB" id="A0A841T204"/>
<name>A0A841T204_9BACL</name>
<dbReference type="InterPro" id="IPR039498">
    <property type="entry name" value="NTP_transf_5"/>
</dbReference>
<accession>A0A841T204</accession>
<gene>
    <name evidence="1" type="ORF">H7B67_13405</name>
</gene>
<dbReference type="Pfam" id="PF14907">
    <property type="entry name" value="NTP_transf_5"/>
    <property type="match status" value="1"/>
</dbReference>
<dbReference type="Proteomes" id="UP000535838">
    <property type="component" value="Unassembled WGS sequence"/>
</dbReference>
<sequence length="370" mass="42648">MIVRFLQSLYDPGFPFDHSEEEYRQLLTVIERSAIGAQAYTLLKSGERLAQVPPFFRDRLAELYQACFVQNYLVKRETDLLLREFDRNGIAAIPLKGTVMAERFFGHFAGRGTSDIDLLIKPDQMKEAIACVGNAGFSTPLEENPEHYHLEWVKKIPSMPGALTVELHWSLAPDRTSRMRMEASWETSERLPGYRHARILGTTYTFYSLCLHGASHRMDSLRYVLDLYHLLNGQREKIDLEEVWRQARSDGTRKRVAAALSILYSLFPELHKQHKLPFHPKVRFWKPAYVLNPPDPDGPPPNRALNKQLFMLAAMDSWRYRFAYLAQAVFPSRGLARYSMDEAGPAGSLPAMYYRLYKQRLRKLFGGAQS</sequence>
<dbReference type="RefSeq" id="WP_185120356.1">
    <property type="nucleotide sequence ID" value="NZ_JACJVQ010000011.1"/>
</dbReference>
<evidence type="ECO:0000313" key="2">
    <source>
        <dbReference type="Proteomes" id="UP000535838"/>
    </source>
</evidence>
<dbReference type="GO" id="GO:0016740">
    <property type="term" value="F:transferase activity"/>
    <property type="evidence" value="ECO:0007669"/>
    <property type="project" value="UniProtKB-KW"/>
</dbReference>
<dbReference type="EMBL" id="JACJVQ010000011">
    <property type="protein sequence ID" value="MBB6635111.1"/>
    <property type="molecule type" value="Genomic_DNA"/>
</dbReference>